<dbReference type="EMBL" id="AP018786">
    <property type="protein sequence ID" value="BBF22777.1"/>
    <property type="molecule type" value="Genomic_DNA"/>
</dbReference>
<dbReference type="InterPro" id="IPR010960">
    <property type="entry name" value="Flavocytochrome_c"/>
</dbReference>
<evidence type="ECO:0000313" key="8">
    <source>
        <dbReference type="Proteomes" id="UP000271003"/>
    </source>
</evidence>
<dbReference type="Pfam" id="PF00890">
    <property type="entry name" value="FAD_binding_2"/>
    <property type="match status" value="1"/>
</dbReference>
<feature type="signal peptide" evidence="5">
    <location>
        <begin position="1"/>
        <end position="28"/>
    </location>
</feature>
<keyword evidence="4 5" id="KW-0560">Oxidoreductase</keyword>
<comment type="similarity">
    <text evidence="5">Belongs to the FAD-dependent oxidoreductase 2 family. FRD/SDH subfamily.</text>
</comment>
<organism evidence="7 8">
    <name type="scientific">Sutterella megalosphaeroides</name>
    <dbReference type="NCBI Taxonomy" id="2494234"/>
    <lineage>
        <taxon>Bacteria</taxon>
        <taxon>Pseudomonadati</taxon>
        <taxon>Pseudomonadota</taxon>
        <taxon>Betaproteobacteria</taxon>
        <taxon>Burkholderiales</taxon>
        <taxon>Sutterellaceae</taxon>
        <taxon>Sutterella</taxon>
    </lineage>
</organism>
<protein>
    <submittedName>
        <fullName evidence="7">Flavocytochrome c</fullName>
    </submittedName>
</protein>
<dbReference type="PRINTS" id="PR00368">
    <property type="entry name" value="FADPNR"/>
</dbReference>
<feature type="domain" description="FAD-dependent oxidoreductase 2 FAD-binding" evidence="6">
    <location>
        <begin position="41"/>
        <end position="491"/>
    </location>
</feature>
<dbReference type="GO" id="GO:0016491">
    <property type="term" value="F:oxidoreductase activity"/>
    <property type="evidence" value="ECO:0007669"/>
    <property type="project" value="UniProtKB-KW"/>
</dbReference>
<dbReference type="RefSeq" id="WP_120176454.1">
    <property type="nucleotide sequence ID" value="NZ_AP018786.1"/>
</dbReference>
<dbReference type="SUPFAM" id="SSF56425">
    <property type="entry name" value="Succinate dehydrogenase/fumarate reductase flavoprotein, catalytic domain"/>
    <property type="match status" value="1"/>
</dbReference>
<dbReference type="InterPro" id="IPR036188">
    <property type="entry name" value="FAD/NAD-bd_sf"/>
</dbReference>
<evidence type="ECO:0000256" key="4">
    <source>
        <dbReference type="ARBA" id="ARBA00023002"/>
    </source>
</evidence>
<keyword evidence="2 5" id="KW-0285">Flavoprotein</keyword>
<accession>A0A2Z6IB06</accession>
<dbReference type="Gene3D" id="3.90.700.10">
    <property type="entry name" value="Succinate dehydrogenase/fumarate reductase flavoprotein, catalytic domain"/>
    <property type="match status" value="1"/>
</dbReference>
<gene>
    <name evidence="7" type="ORF">SUTMEG_06680</name>
</gene>
<dbReference type="AlphaFoldDB" id="A0A2Z6IB06"/>
<name>A0A2Z6IB06_9BURK</name>
<dbReference type="PROSITE" id="PS51318">
    <property type="entry name" value="TAT"/>
    <property type="match status" value="1"/>
</dbReference>
<comment type="cofactor">
    <cofactor evidence="1">
        <name>FAD</name>
        <dbReference type="ChEBI" id="CHEBI:57692"/>
    </cofactor>
</comment>
<dbReference type="OrthoDB" id="9813348at2"/>
<dbReference type="InterPro" id="IPR006311">
    <property type="entry name" value="TAT_signal"/>
</dbReference>
<keyword evidence="8" id="KW-1185">Reference proteome</keyword>
<dbReference type="GO" id="GO:0010181">
    <property type="term" value="F:FMN binding"/>
    <property type="evidence" value="ECO:0007669"/>
    <property type="project" value="InterPro"/>
</dbReference>
<dbReference type="Proteomes" id="UP000271003">
    <property type="component" value="Chromosome"/>
</dbReference>
<evidence type="ECO:0000256" key="3">
    <source>
        <dbReference type="ARBA" id="ARBA00022827"/>
    </source>
</evidence>
<evidence type="ECO:0000259" key="6">
    <source>
        <dbReference type="Pfam" id="PF00890"/>
    </source>
</evidence>
<keyword evidence="3 5" id="KW-0274">FAD</keyword>
<proteinExistence type="inferred from homology"/>
<evidence type="ECO:0000256" key="5">
    <source>
        <dbReference type="RuleBase" id="RU366062"/>
    </source>
</evidence>
<dbReference type="NCBIfam" id="TIGR01813">
    <property type="entry name" value="flavo_cyto_c"/>
    <property type="match status" value="1"/>
</dbReference>
<sequence length="508" mass="53815">MAQLSRRSFLSISAAAAGLGFAATSANASTKVPAKWDETYDVVVVGSGLAGMSAAVEATAAGASCVIIEKMAIVGGNSNINAGAMAVTGTPMQQKKGIKDSPELLAEDMLREGLGLGDPVQVKLVAEKSLEAWEWTRKTLGVEWNEQTVVAEGGHSVARGCITLSGTGSTIIMKGIEKAKQQGAKVMTRTYVEDVIREEGGRVLGLKVRTGYKFPDASSGTVRYIRAAKAVVLAHGGFGADVAFRVAHDPKLTDRFQTTNQPGATGELWRVASSIGCNVIQADWIQCGPWASPDEAGFGLAVGFAQDCCAMYGLWVNTTTGKRFVNELANRKVRADAIINLNNKEQQCIAIADSNAVEVSIRESRPGHLEKALEKGCVFKFDSLAAIAEKFKIPMDVLEAEVKAYNEDVRKKAQTDAMGRLLQVGARPLENGPWYVSRLAPKVHHCMGGIRIDENCAALDVLTDKPIPGLFAAGEATGGTHGAVRLGTCSITECIVHGRIAGQRAAKA</sequence>
<dbReference type="PANTHER" id="PTHR43400:SF7">
    <property type="entry name" value="FAD-DEPENDENT OXIDOREDUCTASE 2 FAD BINDING DOMAIN-CONTAINING PROTEIN"/>
    <property type="match status" value="1"/>
</dbReference>
<dbReference type="InterPro" id="IPR050315">
    <property type="entry name" value="FAD-oxidoreductase_2"/>
</dbReference>
<evidence type="ECO:0000256" key="1">
    <source>
        <dbReference type="ARBA" id="ARBA00001974"/>
    </source>
</evidence>
<dbReference type="InterPro" id="IPR003953">
    <property type="entry name" value="FAD-dep_OxRdtase_2_FAD-bd"/>
</dbReference>
<dbReference type="KEGG" id="sutt:SUTMEG_06680"/>
<reference evidence="7 8" key="1">
    <citation type="journal article" date="2018" name="Int. J. Syst. Evol. Microbiol.">
        <title>Mesosutterella multiformis gen. nov., sp. nov., a member of the family Sutterellaceae and Sutterella megalosphaeroides sp. nov., isolated from human faeces.</title>
        <authorList>
            <person name="Sakamoto M."/>
            <person name="Ikeyama N."/>
            <person name="Kunihiro T."/>
            <person name="Iino T."/>
            <person name="Yuki M."/>
            <person name="Ohkuma M."/>
        </authorList>
    </citation>
    <scope>NUCLEOTIDE SEQUENCE [LARGE SCALE GENOMIC DNA]</scope>
    <source>
        <strain evidence="7 8">6FBBBH3</strain>
    </source>
</reference>
<dbReference type="Gene3D" id="3.50.50.60">
    <property type="entry name" value="FAD/NAD(P)-binding domain"/>
    <property type="match status" value="1"/>
</dbReference>
<keyword evidence="5" id="KW-0732">Signal</keyword>
<evidence type="ECO:0000256" key="2">
    <source>
        <dbReference type="ARBA" id="ARBA00022630"/>
    </source>
</evidence>
<evidence type="ECO:0000313" key="7">
    <source>
        <dbReference type="EMBL" id="BBF22777.1"/>
    </source>
</evidence>
<dbReference type="SUPFAM" id="SSF51905">
    <property type="entry name" value="FAD/NAD(P)-binding domain"/>
    <property type="match status" value="1"/>
</dbReference>
<dbReference type="PANTHER" id="PTHR43400">
    <property type="entry name" value="FUMARATE REDUCTASE"/>
    <property type="match status" value="1"/>
</dbReference>
<dbReference type="InterPro" id="IPR027477">
    <property type="entry name" value="Succ_DH/fumarate_Rdtase_cat_sf"/>
</dbReference>
<feature type="chain" id="PRO_5022250657" evidence="5">
    <location>
        <begin position="29"/>
        <end position="508"/>
    </location>
</feature>